<dbReference type="EMBL" id="CVRI01000057">
    <property type="protein sequence ID" value="CRL02036.1"/>
    <property type="molecule type" value="Genomic_DNA"/>
</dbReference>
<evidence type="ECO:0000313" key="3">
    <source>
        <dbReference type="Proteomes" id="UP000183832"/>
    </source>
</evidence>
<evidence type="ECO:0000256" key="1">
    <source>
        <dbReference type="SAM" id="MobiDB-lite"/>
    </source>
</evidence>
<proteinExistence type="predicted"/>
<keyword evidence="3" id="KW-1185">Reference proteome</keyword>
<feature type="region of interest" description="Disordered" evidence="1">
    <location>
        <begin position="1"/>
        <end position="21"/>
    </location>
</feature>
<dbReference type="AlphaFoldDB" id="A0A1J1IR66"/>
<accession>A0A1J1IR66</accession>
<reference evidence="2 3" key="1">
    <citation type="submission" date="2015-04" db="EMBL/GenBank/DDBJ databases">
        <authorList>
            <person name="Syromyatnikov M.Y."/>
            <person name="Popov V.N."/>
        </authorList>
    </citation>
    <scope>NUCLEOTIDE SEQUENCE [LARGE SCALE GENOMIC DNA]</scope>
</reference>
<protein>
    <submittedName>
        <fullName evidence="2">CLUMA_CG015664, isoform A</fullName>
    </submittedName>
</protein>
<name>A0A1J1IR66_9DIPT</name>
<sequence>MVPTVLLNPSDPHSLSQSKRAQDKISDIAKSEILLSHHSSGSKLDEASCSPFLCNSVSLFWHQNSGFYRNKLET</sequence>
<organism evidence="2 3">
    <name type="scientific">Clunio marinus</name>
    <dbReference type="NCBI Taxonomy" id="568069"/>
    <lineage>
        <taxon>Eukaryota</taxon>
        <taxon>Metazoa</taxon>
        <taxon>Ecdysozoa</taxon>
        <taxon>Arthropoda</taxon>
        <taxon>Hexapoda</taxon>
        <taxon>Insecta</taxon>
        <taxon>Pterygota</taxon>
        <taxon>Neoptera</taxon>
        <taxon>Endopterygota</taxon>
        <taxon>Diptera</taxon>
        <taxon>Nematocera</taxon>
        <taxon>Chironomoidea</taxon>
        <taxon>Chironomidae</taxon>
        <taxon>Clunio</taxon>
    </lineage>
</organism>
<gene>
    <name evidence="2" type="ORF">CLUMA_CG015664</name>
</gene>
<evidence type="ECO:0000313" key="2">
    <source>
        <dbReference type="EMBL" id="CRL02036.1"/>
    </source>
</evidence>
<dbReference type="Proteomes" id="UP000183832">
    <property type="component" value="Unassembled WGS sequence"/>
</dbReference>